<dbReference type="EMBL" id="BNAV01000008">
    <property type="protein sequence ID" value="GHF69479.1"/>
    <property type="molecule type" value="Genomic_DNA"/>
</dbReference>
<dbReference type="Proteomes" id="UP000658656">
    <property type="component" value="Unassembled WGS sequence"/>
</dbReference>
<organism evidence="2 3">
    <name type="scientific">Amycolatopsis bartoniae</name>
    <dbReference type="NCBI Taxonomy" id="941986"/>
    <lineage>
        <taxon>Bacteria</taxon>
        <taxon>Bacillati</taxon>
        <taxon>Actinomycetota</taxon>
        <taxon>Actinomycetes</taxon>
        <taxon>Pseudonocardiales</taxon>
        <taxon>Pseudonocardiaceae</taxon>
        <taxon>Amycolatopsis</taxon>
    </lineage>
</organism>
<dbReference type="PANTHER" id="PTHR35010:SF2">
    <property type="entry name" value="BLL4672 PROTEIN"/>
    <property type="match status" value="1"/>
</dbReference>
<reference evidence="2" key="1">
    <citation type="journal article" date="2014" name="Int. J. Syst. Evol. Microbiol.">
        <title>Complete genome sequence of Corynebacterium casei LMG S-19264T (=DSM 44701T), isolated from a smear-ripened cheese.</title>
        <authorList>
            <consortium name="US DOE Joint Genome Institute (JGI-PGF)"/>
            <person name="Walter F."/>
            <person name="Albersmeier A."/>
            <person name="Kalinowski J."/>
            <person name="Ruckert C."/>
        </authorList>
    </citation>
    <scope>NUCLEOTIDE SEQUENCE</scope>
    <source>
        <strain evidence="2">CGMCC 4.7679</strain>
    </source>
</reference>
<dbReference type="Pfam" id="PF13560">
    <property type="entry name" value="HTH_31"/>
    <property type="match status" value="1"/>
</dbReference>
<dbReference type="GO" id="GO:0003677">
    <property type="term" value="F:DNA binding"/>
    <property type="evidence" value="ECO:0007669"/>
    <property type="project" value="InterPro"/>
</dbReference>
<comment type="caution">
    <text evidence="2">The sequence shown here is derived from an EMBL/GenBank/DDBJ whole genome shotgun (WGS) entry which is preliminary data.</text>
</comment>
<reference evidence="2" key="2">
    <citation type="submission" date="2020-09" db="EMBL/GenBank/DDBJ databases">
        <authorList>
            <person name="Sun Q."/>
            <person name="Zhou Y."/>
        </authorList>
    </citation>
    <scope>NUCLEOTIDE SEQUENCE</scope>
    <source>
        <strain evidence="2">CGMCC 4.7679</strain>
    </source>
</reference>
<dbReference type="SUPFAM" id="SSF47413">
    <property type="entry name" value="lambda repressor-like DNA-binding domains"/>
    <property type="match status" value="1"/>
</dbReference>
<dbReference type="CDD" id="cd00093">
    <property type="entry name" value="HTH_XRE"/>
    <property type="match status" value="1"/>
</dbReference>
<dbReference type="PROSITE" id="PS50943">
    <property type="entry name" value="HTH_CROC1"/>
    <property type="match status" value="1"/>
</dbReference>
<accession>A0A8H9IZF0</accession>
<evidence type="ECO:0000313" key="3">
    <source>
        <dbReference type="Proteomes" id="UP000658656"/>
    </source>
</evidence>
<feature type="domain" description="HTH cro/C1-type" evidence="1">
    <location>
        <begin position="43"/>
        <end position="94"/>
    </location>
</feature>
<dbReference type="InterPro" id="IPR010982">
    <property type="entry name" value="Lambda_DNA-bd_dom_sf"/>
</dbReference>
<proteinExistence type="predicted"/>
<dbReference type="Gene3D" id="1.10.260.40">
    <property type="entry name" value="lambda repressor-like DNA-binding domains"/>
    <property type="match status" value="1"/>
</dbReference>
<evidence type="ECO:0000259" key="1">
    <source>
        <dbReference type="PROSITE" id="PS50943"/>
    </source>
</evidence>
<protein>
    <submittedName>
        <fullName evidence="2">Transcriptional regulator</fullName>
    </submittedName>
</protein>
<keyword evidence="3" id="KW-1185">Reference proteome</keyword>
<dbReference type="Gene3D" id="3.30.450.180">
    <property type="match status" value="1"/>
</dbReference>
<sequence length="304" mass="33565">MDRAYGEGVTTIDLRTEIKEFLSSRRARITPERAGLSAYGGKRRVKGLRREEVALLAGVSVDYYVRMERGSLTGASDGVLDALASALQLDEAERDHLFHLARQSRAPGGPRRRRPAATVRPALQQVLDALTDAPAWICNGRYDVLAMNHLARALYSPVLADTRRPANTARFVYLDPEAAKTFFVDYDRIVCDVAAKLRMEAGRNPHDEELIALVGELSTRSELFRQRWASQDVRLHRSGRKRVHHPVVGRLDLDVESLEMPAEPGLLLNVYTAPAGTATADGLALLASWAASQEKLATETQALS</sequence>
<name>A0A8H9IZF0_9PSEU</name>
<evidence type="ECO:0000313" key="2">
    <source>
        <dbReference type="EMBL" id="GHF69479.1"/>
    </source>
</evidence>
<dbReference type="AlphaFoldDB" id="A0A8H9IZF0"/>
<dbReference type="InterPro" id="IPR041413">
    <property type="entry name" value="MLTR_LBD"/>
</dbReference>
<gene>
    <name evidence="2" type="ORF">GCM10017566_48940</name>
</gene>
<dbReference type="PANTHER" id="PTHR35010">
    <property type="entry name" value="BLL4672 PROTEIN-RELATED"/>
    <property type="match status" value="1"/>
</dbReference>
<dbReference type="SMART" id="SM00530">
    <property type="entry name" value="HTH_XRE"/>
    <property type="match status" value="1"/>
</dbReference>
<dbReference type="Pfam" id="PF17765">
    <property type="entry name" value="MLTR_LBD"/>
    <property type="match status" value="1"/>
</dbReference>
<dbReference type="InterPro" id="IPR001387">
    <property type="entry name" value="Cro/C1-type_HTH"/>
</dbReference>